<organism evidence="1 2">
    <name type="scientific">Candidatus Pelethenecus faecipullorum</name>
    <dbReference type="NCBI Taxonomy" id="2840900"/>
    <lineage>
        <taxon>Bacteria</taxon>
        <taxon>Bacillati</taxon>
        <taxon>Mycoplasmatota</taxon>
        <taxon>Mollicutes</taxon>
        <taxon>Candidatus Pelethenecus</taxon>
    </lineage>
</organism>
<dbReference type="InterPro" id="IPR036412">
    <property type="entry name" value="HAD-like_sf"/>
</dbReference>
<keyword evidence="1" id="KW-0378">Hydrolase</keyword>
<name>A0A9D1KKL9_9MOLU</name>
<gene>
    <name evidence="1" type="ORF">IAD46_05570</name>
</gene>
<evidence type="ECO:0000313" key="2">
    <source>
        <dbReference type="Proteomes" id="UP000886758"/>
    </source>
</evidence>
<proteinExistence type="predicted"/>
<dbReference type="EMBL" id="DVLF01000175">
    <property type="protein sequence ID" value="HIT50479.1"/>
    <property type="molecule type" value="Genomic_DNA"/>
</dbReference>
<dbReference type="Gene3D" id="3.40.50.1000">
    <property type="entry name" value="HAD superfamily/HAD-like"/>
    <property type="match status" value="1"/>
</dbReference>
<protein>
    <submittedName>
        <fullName evidence="1">HAD hydrolase family protein</fullName>
    </submittedName>
</protein>
<dbReference type="InterPro" id="IPR023214">
    <property type="entry name" value="HAD_sf"/>
</dbReference>
<dbReference type="Pfam" id="PF08282">
    <property type="entry name" value="Hydrolase_3"/>
    <property type="match status" value="1"/>
</dbReference>
<dbReference type="Proteomes" id="UP000886758">
    <property type="component" value="Unassembled WGS sequence"/>
</dbReference>
<dbReference type="GO" id="GO:0016787">
    <property type="term" value="F:hydrolase activity"/>
    <property type="evidence" value="ECO:0007669"/>
    <property type="project" value="UniProtKB-KW"/>
</dbReference>
<reference evidence="1" key="2">
    <citation type="journal article" date="2021" name="PeerJ">
        <title>Extensive microbial diversity within the chicken gut microbiome revealed by metagenomics and culture.</title>
        <authorList>
            <person name="Gilroy R."/>
            <person name="Ravi A."/>
            <person name="Getino M."/>
            <person name="Pursley I."/>
            <person name="Horton D.L."/>
            <person name="Alikhan N.F."/>
            <person name="Baker D."/>
            <person name="Gharbi K."/>
            <person name="Hall N."/>
            <person name="Watson M."/>
            <person name="Adriaenssens E.M."/>
            <person name="Foster-Nyarko E."/>
            <person name="Jarju S."/>
            <person name="Secka A."/>
            <person name="Antonio M."/>
            <person name="Oren A."/>
            <person name="Chaudhuri R.R."/>
            <person name="La Ragione R."/>
            <person name="Hildebrand F."/>
            <person name="Pallen M.J."/>
        </authorList>
    </citation>
    <scope>NUCLEOTIDE SEQUENCE</scope>
    <source>
        <strain evidence="1">ChiW17-6978</strain>
    </source>
</reference>
<dbReference type="Gene3D" id="3.30.1240.10">
    <property type="match status" value="1"/>
</dbReference>
<comment type="caution">
    <text evidence="1">The sequence shown here is derived from an EMBL/GenBank/DDBJ whole genome shotgun (WGS) entry which is preliminary data.</text>
</comment>
<evidence type="ECO:0000313" key="1">
    <source>
        <dbReference type="EMBL" id="HIT50479.1"/>
    </source>
</evidence>
<dbReference type="SUPFAM" id="SSF56784">
    <property type="entry name" value="HAD-like"/>
    <property type="match status" value="1"/>
</dbReference>
<dbReference type="AlphaFoldDB" id="A0A9D1KKL9"/>
<reference evidence="1" key="1">
    <citation type="submission" date="2020-10" db="EMBL/GenBank/DDBJ databases">
        <authorList>
            <person name="Gilroy R."/>
        </authorList>
    </citation>
    <scope>NUCLEOTIDE SEQUENCE</scope>
    <source>
        <strain evidence="1">ChiW17-6978</strain>
    </source>
</reference>
<accession>A0A9D1KKL9</accession>
<sequence length="253" mass="28929">MEIYMDLDETLWSVDRYLNPKTKQNLAKIAKCHTVVILSNGPLCEMDELKAYPLVLVSTLENRLYHQGNLEEFPLDGLFLHHLFHTYQDFIYTAYSIKDGQCDVFCYKERLKTFYPGRSLRLVSDFTDSSCLWMAVSKSVLKKITKDICDHGCFVLNVAEDKNRALLKISVFDSSKEAWLLRLKKDPLIGIGNDLNDFLFMRHCKVKVAMQNATATLKEKCDAVTEKNASEGGAVDFIQDFLTHRPSSTNNGH</sequence>